<name>A0A0D3ADV0_BRAOL</name>
<accession>A0A0D3ADV0</accession>
<evidence type="ECO:0000256" key="1">
    <source>
        <dbReference type="SAM" id="MobiDB-lite"/>
    </source>
</evidence>
<dbReference type="EnsemblPlants" id="Bo1g134890.1">
    <property type="protein sequence ID" value="Bo1g134890.1"/>
    <property type="gene ID" value="Bo1g134890"/>
</dbReference>
<dbReference type="InterPro" id="IPR006912">
    <property type="entry name" value="Harbinger_derived_prot"/>
</dbReference>
<dbReference type="PANTHER" id="PTHR47150:SF5">
    <property type="entry name" value="OS07G0546750 PROTEIN"/>
    <property type="match status" value="1"/>
</dbReference>
<dbReference type="Proteomes" id="UP000032141">
    <property type="component" value="Chromosome C1"/>
</dbReference>
<organism evidence="2 3">
    <name type="scientific">Brassica oleracea var. oleracea</name>
    <dbReference type="NCBI Taxonomy" id="109376"/>
    <lineage>
        <taxon>Eukaryota</taxon>
        <taxon>Viridiplantae</taxon>
        <taxon>Streptophyta</taxon>
        <taxon>Embryophyta</taxon>
        <taxon>Tracheophyta</taxon>
        <taxon>Spermatophyta</taxon>
        <taxon>Magnoliopsida</taxon>
        <taxon>eudicotyledons</taxon>
        <taxon>Gunneridae</taxon>
        <taxon>Pentapetalae</taxon>
        <taxon>rosids</taxon>
        <taxon>malvids</taxon>
        <taxon>Brassicales</taxon>
        <taxon>Brassicaceae</taxon>
        <taxon>Brassiceae</taxon>
        <taxon>Brassica</taxon>
    </lineage>
</organism>
<sequence length="649" mass="74912">MEPSSYNSSGFVNLLASQSSPPKDVDSAEAVGNSPGLVKPLERRKWVVKEDLVLISAWLNTSKDPIVANEQKAGAFWKRIEEYFNSSPQLIGAVPREWSQCKQRWGRVNEQVCKFVGCVKFALKEQTSGQNENDVMKAAHDIFLNDFNVKFALEHCWRELRFDQKWRSHALSKDGGKEKRKEACPEVVADDEKVRPPGVKASKAAKRKKHGNEAAYDQIETMLALKNNISKQKILDRLIGKNEETLSDQEKSLKYKLIGQRVQVTGWSEGVGVIHAHPNKSRRRAYNERNREQGHNQLWNDYFTENPTYPPEMFRRRFRMNKPLFLRIVERISNEVPYFCTAAIRMLAYGQSGDTYDEYLRLCDSTSRLCLENFTNAIIHLFGDEYLRSPTPEDLQRLLDVGEVRGFPGMIGSIDCMHWEWKSYPTAWKGQYTRGSGKPTIVLEVVASQDLWICHAFFGLPGTLNDINVLDRSPVFDDILQGRAPKVKFKVNNHTYRMAYYLTDGIYPNWATFIESIPLPQGPKAELFAERQKSPRKDVERAFGVLQLRFAIVKNPDLLWDKEKIEKIMRTCVILHNMIVENKRHGYAQIDTSEFESGESSRSSRVQRRESIHVGDMLGIRREVRDKEKHDRLKADLMENIWQKFGNED</sequence>
<reference evidence="2" key="2">
    <citation type="submission" date="2015-03" db="UniProtKB">
        <authorList>
            <consortium name="EnsemblPlants"/>
        </authorList>
    </citation>
    <scope>IDENTIFICATION</scope>
</reference>
<evidence type="ECO:0008006" key="4">
    <source>
        <dbReference type="Google" id="ProtNLM"/>
    </source>
</evidence>
<evidence type="ECO:0000313" key="2">
    <source>
        <dbReference type="EnsemblPlants" id="Bo1g134890.1"/>
    </source>
</evidence>
<dbReference type="Gramene" id="Bo1g134890.1">
    <property type="protein sequence ID" value="Bo1g134890.1"/>
    <property type="gene ID" value="Bo1g134890"/>
</dbReference>
<reference evidence="2 3" key="1">
    <citation type="journal article" date="2014" name="Genome Biol.">
        <title>Transcriptome and methylome profiling reveals relics of genome dominance in the mesopolyploid Brassica oleracea.</title>
        <authorList>
            <person name="Parkin I.A."/>
            <person name="Koh C."/>
            <person name="Tang H."/>
            <person name="Robinson S.J."/>
            <person name="Kagale S."/>
            <person name="Clarke W.E."/>
            <person name="Town C.D."/>
            <person name="Nixon J."/>
            <person name="Krishnakumar V."/>
            <person name="Bidwell S.L."/>
            <person name="Denoeud F."/>
            <person name="Belcram H."/>
            <person name="Links M.G."/>
            <person name="Just J."/>
            <person name="Clarke C."/>
            <person name="Bender T."/>
            <person name="Huebert T."/>
            <person name="Mason A.S."/>
            <person name="Pires J.C."/>
            <person name="Barker G."/>
            <person name="Moore J."/>
            <person name="Walley P.G."/>
            <person name="Manoli S."/>
            <person name="Batley J."/>
            <person name="Edwards D."/>
            <person name="Nelson M.N."/>
            <person name="Wang X."/>
            <person name="Paterson A.H."/>
            <person name="King G."/>
            <person name="Bancroft I."/>
            <person name="Chalhoub B."/>
            <person name="Sharpe A.G."/>
        </authorList>
    </citation>
    <scope>NUCLEOTIDE SEQUENCE</scope>
    <source>
        <strain evidence="2 3">cv. TO1000</strain>
    </source>
</reference>
<feature type="region of interest" description="Disordered" evidence="1">
    <location>
        <begin position="1"/>
        <end position="32"/>
    </location>
</feature>
<evidence type="ECO:0000313" key="3">
    <source>
        <dbReference type="Proteomes" id="UP000032141"/>
    </source>
</evidence>
<feature type="compositionally biased region" description="Polar residues" evidence="1">
    <location>
        <begin position="1"/>
        <end position="21"/>
    </location>
</feature>
<proteinExistence type="predicted"/>
<dbReference type="AlphaFoldDB" id="A0A0D3ADV0"/>
<dbReference type="HOGENOM" id="CLU_012390_5_0_1"/>
<keyword evidence="3" id="KW-1185">Reference proteome</keyword>
<dbReference type="Pfam" id="PF04827">
    <property type="entry name" value="Plant_tran"/>
    <property type="match status" value="1"/>
</dbReference>
<dbReference type="eggNOG" id="ENOG502QR5Z">
    <property type="taxonomic scope" value="Eukaryota"/>
</dbReference>
<dbReference type="PANTHER" id="PTHR47150">
    <property type="entry name" value="OS12G0169200 PROTEIN"/>
    <property type="match status" value="1"/>
</dbReference>
<protein>
    <recommendedName>
        <fullName evidence="4">Myb-like domain-containing protein</fullName>
    </recommendedName>
</protein>